<dbReference type="GO" id="GO:0016787">
    <property type="term" value="F:hydrolase activity"/>
    <property type="evidence" value="ECO:0007669"/>
    <property type="project" value="UniProtKB-KW"/>
</dbReference>
<dbReference type="PANTHER" id="PTHR24305:SF230">
    <property type="entry name" value="P450, PUTATIVE (EUROFUNG)-RELATED"/>
    <property type="match status" value="1"/>
</dbReference>
<keyword evidence="7" id="KW-0560">Oxidoreductase</keyword>
<accession>A0A9P4X3Z1</accession>
<dbReference type="InterPro" id="IPR036396">
    <property type="entry name" value="Cyt_P450_sf"/>
</dbReference>
<keyword evidence="9" id="KW-0503">Monooxygenase</keyword>
<comment type="caution">
    <text evidence="12">The sequence shown here is derived from an EMBL/GenBank/DDBJ whole genome shotgun (WGS) entry which is preliminary data.</text>
</comment>
<evidence type="ECO:0000256" key="9">
    <source>
        <dbReference type="ARBA" id="ARBA00023033"/>
    </source>
</evidence>
<dbReference type="PROSITE" id="PS00086">
    <property type="entry name" value="CYTOCHROME_P450"/>
    <property type="match status" value="1"/>
</dbReference>
<dbReference type="GO" id="GO:0004497">
    <property type="term" value="F:monooxygenase activity"/>
    <property type="evidence" value="ECO:0007669"/>
    <property type="project" value="UniProtKB-KW"/>
</dbReference>
<dbReference type="Proteomes" id="UP000801864">
    <property type="component" value="Unassembled WGS sequence"/>
</dbReference>
<reference evidence="12 13" key="1">
    <citation type="submission" date="2018-06" db="EMBL/GenBank/DDBJ databases">
        <title>Genome analysis of cellulolytic fungus Trichoderma lentiforme CFAM-422.</title>
        <authorList>
            <person name="Steindorff A.S."/>
            <person name="Formighieri E.F."/>
            <person name="Midorikawa G.E.O."/>
            <person name="Tamietti M.S."/>
            <person name="Ramos E.Z."/>
            <person name="Silva A.S."/>
            <person name="Bon E.P.S."/>
            <person name="Mendes T.D."/>
            <person name="Damaso M.C.T."/>
            <person name="Favaro L.C.L."/>
        </authorList>
    </citation>
    <scope>NUCLEOTIDE SEQUENCE [LARGE SCALE GENOMIC DNA]</scope>
    <source>
        <strain evidence="12 13">CFAM-422</strain>
    </source>
</reference>
<dbReference type="EMBL" id="QLNT01000029">
    <property type="protein sequence ID" value="KAF3057488.1"/>
    <property type="molecule type" value="Genomic_DNA"/>
</dbReference>
<keyword evidence="8 10" id="KW-0408">Iron</keyword>
<comment type="cofactor">
    <cofactor evidence="1 10">
        <name>heme</name>
        <dbReference type="ChEBI" id="CHEBI:30413"/>
    </cofactor>
</comment>
<dbReference type="InterPro" id="IPR017972">
    <property type="entry name" value="Cyt_P450_CS"/>
</dbReference>
<dbReference type="SUPFAM" id="SSF48264">
    <property type="entry name" value="Cytochrome P450"/>
    <property type="match status" value="1"/>
</dbReference>
<dbReference type="GO" id="GO:0020037">
    <property type="term" value="F:heme binding"/>
    <property type="evidence" value="ECO:0007669"/>
    <property type="project" value="InterPro"/>
</dbReference>
<organism evidence="12 13">
    <name type="scientific">Trichoderma lentiforme</name>
    <dbReference type="NCBI Taxonomy" id="1567552"/>
    <lineage>
        <taxon>Eukaryota</taxon>
        <taxon>Fungi</taxon>
        <taxon>Dikarya</taxon>
        <taxon>Ascomycota</taxon>
        <taxon>Pezizomycotina</taxon>
        <taxon>Sordariomycetes</taxon>
        <taxon>Hypocreomycetidae</taxon>
        <taxon>Hypocreales</taxon>
        <taxon>Hypocreaceae</taxon>
        <taxon>Trichoderma</taxon>
    </lineage>
</organism>
<keyword evidence="4 10" id="KW-0349">Heme</keyword>
<feature type="binding site" description="axial binding residue" evidence="10">
    <location>
        <position position="952"/>
    </location>
    <ligand>
        <name>heme</name>
        <dbReference type="ChEBI" id="CHEBI:30413"/>
    </ligand>
    <ligandPart>
        <name>Fe</name>
        <dbReference type="ChEBI" id="CHEBI:18248"/>
    </ligandPart>
</feature>
<dbReference type="InterPro" id="IPR001128">
    <property type="entry name" value="Cyt_P450"/>
</dbReference>
<evidence type="ECO:0000256" key="4">
    <source>
        <dbReference type="ARBA" id="ARBA00022617"/>
    </source>
</evidence>
<dbReference type="PANTHER" id="PTHR24305">
    <property type="entry name" value="CYTOCHROME P450"/>
    <property type="match status" value="1"/>
</dbReference>
<evidence type="ECO:0000256" key="3">
    <source>
        <dbReference type="ARBA" id="ARBA00010617"/>
    </source>
</evidence>
<evidence type="ECO:0000256" key="5">
    <source>
        <dbReference type="ARBA" id="ARBA00022723"/>
    </source>
</evidence>
<evidence type="ECO:0000256" key="6">
    <source>
        <dbReference type="ARBA" id="ARBA00022801"/>
    </source>
</evidence>
<comment type="similarity">
    <text evidence="2">Belongs to the type-B carboxylesterase/lipase family.</text>
</comment>
<dbReference type="InterPro" id="IPR019826">
    <property type="entry name" value="Carboxylesterase_B_AS"/>
</dbReference>
<dbReference type="GO" id="GO:0005506">
    <property type="term" value="F:iron ion binding"/>
    <property type="evidence" value="ECO:0007669"/>
    <property type="project" value="InterPro"/>
</dbReference>
<dbReference type="PRINTS" id="PR00463">
    <property type="entry name" value="EP450I"/>
</dbReference>
<dbReference type="AlphaFoldDB" id="A0A9P4X3Z1"/>
<dbReference type="PROSITE" id="PS00122">
    <property type="entry name" value="CARBOXYLESTERASE_B_1"/>
    <property type="match status" value="1"/>
</dbReference>
<dbReference type="GO" id="GO:0016705">
    <property type="term" value="F:oxidoreductase activity, acting on paired donors, with incorporation or reduction of molecular oxygen"/>
    <property type="evidence" value="ECO:0007669"/>
    <property type="project" value="InterPro"/>
</dbReference>
<proteinExistence type="inferred from homology"/>
<evidence type="ECO:0000256" key="10">
    <source>
        <dbReference type="PIRSR" id="PIRSR602401-1"/>
    </source>
</evidence>
<name>A0A9P4X3Z1_9HYPO</name>
<protein>
    <submittedName>
        <fullName evidence="12">Secreted lipase</fullName>
    </submittedName>
</protein>
<evidence type="ECO:0000256" key="8">
    <source>
        <dbReference type="ARBA" id="ARBA00023004"/>
    </source>
</evidence>
<evidence type="ECO:0000313" key="13">
    <source>
        <dbReference type="Proteomes" id="UP000801864"/>
    </source>
</evidence>
<evidence type="ECO:0000313" key="12">
    <source>
        <dbReference type="EMBL" id="KAF3057488.1"/>
    </source>
</evidence>
<dbReference type="CDD" id="cd11058">
    <property type="entry name" value="CYP60B-like"/>
    <property type="match status" value="1"/>
</dbReference>
<evidence type="ECO:0000256" key="2">
    <source>
        <dbReference type="ARBA" id="ARBA00005964"/>
    </source>
</evidence>
<feature type="domain" description="Carboxylesterase type B" evidence="11">
    <location>
        <begin position="25"/>
        <end position="541"/>
    </location>
</feature>
<dbReference type="PRINTS" id="PR00385">
    <property type="entry name" value="P450"/>
</dbReference>
<dbReference type="Pfam" id="PF00067">
    <property type="entry name" value="p450"/>
    <property type="match status" value="1"/>
</dbReference>
<keyword evidence="5 10" id="KW-0479">Metal-binding</keyword>
<comment type="similarity">
    <text evidence="3">Belongs to the cytochrome P450 family.</text>
</comment>
<dbReference type="SUPFAM" id="SSF53474">
    <property type="entry name" value="alpha/beta-Hydrolases"/>
    <property type="match status" value="1"/>
</dbReference>
<dbReference type="InterPro" id="IPR002018">
    <property type="entry name" value="CarbesteraseB"/>
</dbReference>
<dbReference type="Pfam" id="PF00135">
    <property type="entry name" value="COesterase"/>
    <property type="match status" value="1"/>
</dbReference>
<keyword evidence="6" id="KW-0378">Hydrolase</keyword>
<keyword evidence="13" id="KW-1185">Reference proteome</keyword>
<evidence type="ECO:0000256" key="1">
    <source>
        <dbReference type="ARBA" id="ARBA00001971"/>
    </source>
</evidence>
<sequence length="1007" mass="112329">MYAAAVGVVAAIGAYLAGGPSSGPPKVSIANGTVIGSSLDGVDSFLGIPYAQPPIGDLRLKRAQPLQEKFGTIQATSIPRACPPLKVRGDPNMLSQLPPELAAMIGTYFNEPTFVGEDCLTLNVQRPSYIAKNAKLPVLVWIYGGGFEQGSTQQYDFARFVNSSITMDHPVIIVQMNWRVSALGFLGGKELKKEGNTNLGLRDQRLALQWIAENIEAFGGDPNRVTLWGESGGSMSVFNHMLINDGDHTYNGKPLFRGAMLNSGAAGPAVQVDSPVAQKTFDTIAKAAGCSSAEDTLACLRALPYEAFMDASNVIPNMFNQDGIAVAFTPRPDPSDNFFPLSPDVVIKENPPKVAPVSLLAGTMEDEGTMFALALYRQQTKDALVDIIHSIAPDCPRSVFEKLFSFYPDDPKHGSPFGTGEANEIYPGYKRNAAITGDICLTFQHRVVLEALSDKIPSWSYLSAYGRQTPVIGTFHGADVALMATGFPEPLYLAMAQYLLSFVYHLDPNVISKMDGGARPLPKWPRYDVKTKDMMQFTDKGLVIGKDDFRQDAFNYFNSKLHQLRWLSYDVHKWHAIYGPIVRIAPDELAFEDPDAFKDIYGRRPDDEMAKPDRSYHLIGEARSIMNETKEKHARLRKQLALGFSERSMRDQEPIIGNYVDLLINRLHEHCIDGDKLDPITGERAKRELNMTAWYAWTTFDIIGDLAFGEPFGCLERAKYDPWVAAIGKAVRFSPVILGAKLLGYEWALRPLLSMLNKYRREHNRLCMEKLQRRMAMSAERPDLIEGLLQKAKDWDMDVRQVMQNSSNLIIAGSETTATGLAGITYLLLKNPQALQKVVQEVRSSFSSEEEITLLSVNSLPFMFACINEALRLYPPVALGLPRIVPREGAVIAGQFVPQGMTVSTWHWAIYHSERLWAKPFEFHPERFLHDPSFANDRLDALQPFSVGSRNCLGRNLAYAEMRLILARILFNFDLKLVNEEEDWMDQCTFILWEKGPLNVYLTPVKK</sequence>
<dbReference type="Gene3D" id="1.10.630.10">
    <property type="entry name" value="Cytochrome P450"/>
    <property type="match status" value="1"/>
</dbReference>
<dbReference type="Gene3D" id="3.40.50.1820">
    <property type="entry name" value="alpha/beta hydrolase"/>
    <property type="match status" value="1"/>
</dbReference>
<dbReference type="InterPro" id="IPR029058">
    <property type="entry name" value="AB_hydrolase_fold"/>
</dbReference>
<evidence type="ECO:0000256" key="7">
    <source>
        <dbReference type="ARBA" id="ARBA00023002"/>
    </source>
</evidence>
<dbReference type="InterPro" id="IPR050121">
    <property type="entry name" value="Cytochrome_P450_monoxygenase"/>
</dbReference>
<gene>
    <name evidence="12" type="ORF">CFAM422_012344</name>
</gene>
<dbReference type="InterPro" id="IPR002401">
    <property type="entry name" value="Cyt_P450_E_grp-I"/>
</dbReference>
<evidence type="ECO:0000259" key="11">
    <source>
        <dbReference type="Pfam" id="PF00135"/>
    </source>
</evidence>